<comment type="caution">
    <text evidence="1">The sequence shown here is derived from an EMBL/GenBank/DDBJ whole genome shotgun (WGS) entry which is preliminary data.</text>
</comment>
<organism evidence="1 2">
    <name type="scientific">Hypoxylon rubiginosum</name>
    <dbReference type="NCBI Taxonomy" id="110542"/>
    <lineage>
        <taxon>Eukaryota</taxon>
        <taxon>Fungi</taxon>
        <taxon>Dikarya</taxon>
        <taxon>Ascomycota</taxon>
        <taxon>Pezizomycotina</taxon>
        <taxon>Sordariomycetes</taxon>
        <taxon>Xylariomycetidae</taxon>
        <taxon>Xylariales</taxon>
        <taxon>Hypoxylaceae</taxon>
        <taxon>Hypoxylon</taxon>
    </lineage>
</organism>
<dbReference type="Proteomes" id="UP001497680">
    <property type="component" value="Unassembled WGS sequence"/>
</dbReference>
<name>A0ACC0CYE6_9PEZI</name>
<sequence length="462" mass="52489">MWKSLWKSAEWAFEGYAKYAKDDRPFIIETLDRGPVVVLPPGQMKTVYKLPEERLDIFRTLNEVIQSRYTTRDYRAIHDPFHRHIIPSQLTRELDSFTTPLVTELAAGFESLWGTELDWREIPLWKACFGVVARVTNRSLCGVPLCRDENYLNLLQDQSASVFGGAILINSVPSFIKPFMGQLVRWWCSYYSRKVDKICIPYIEKRIYETTDITAKAGNDTEKDGLQLIIDETLSRGDPSLLDAKLISDRLLVTNNASVHSVTLTVHNLVMDLATSDPSMGYVEALREECREAFNSAGGVWTLNAVRKLKLVDSAIRESMRICPFGSVTMARTVMDPSGIEIKYGDSKVNLPRGTTVALPMEAIHFDEGIYPNAHRFDPFRFANLEKPATLTDDQFLGFGSSKSPCPGRFLAVHQMKLIMAHMLLNYDIDYTGKRPELTSLVGMKVPRTDIVVRVRRRVHQK</sequence>
<dbReference type="EMBL" id="MU394325">
    <property type="protein sequence ID" value="KAI6085424.1"/>
    <property type="molecule type" value="Genomic_DNA"/>
</dbReference>
<evidence type="ECO:0000313" key="2">
    <source>
        <dbReference type="Proteomes" id="UP001497680"/>
    </source>
</evidence>
<protein>
    <submittedName>
        <fullName evidence="1">Cytochrome P450</fullName>
    </submittedName>
</protein>
<evidence type="ECO:0000313" key="1">
    <source>
        <dbReference type="EMBL" id="KAI6085424.1"/>
    </source>
</evidence>
<accession>A0ACC0CYE6</accession>
<reference evidence="1 2" key="1">
    <citation type="journal article" date="2022" name="New Phytol.">
        <title>Ecological generalism drives hyperdiversity of secondary metabolite gene clusters in xylarialean endophytes.</title>
        <authorList>
            <person name="Franco M.E.E."/>
            <person name="Wisecaver J.H."/>
            <person name="Arnold A.E."/>
            <person name="Ju Y.M."/>
            <person name="Slot J.C."/>
            <person name="Ahrendt S."/>
            <person name="Moore L.P."/>
            <person name="Eastman K.E."/>
            <person name="Scott K."/>
            <person name="Konkel Z."/>
            <person name="Mondo S.J."/>
            <person name="Kuo A."/>
            <person name="Hayes R.D."/>
            <person name="Haridas S."/>
            <person name="Andreopoulos B."/>
            <person name="Riley R."/>
            <person name="LaButti K."/>
            <person name="Pangilinan J."/>
            <person name="Lipzen A."/>
            <person name="Amirebrahimi M."/>
            <person name="Yan J."/>
            <person name="Adam C."/>
            <person name="Keymanesh K."/>
            <person name="Ng V."/>
            <person name="Louie K."/>
            <person name="Northen T."/>
            <person name="Drula E."/>
            <person name="Henrissat B."/>
            <person name="Hsieh H.M."/>
            <person name="Youens-Clark K."/>
            <person name="Lutzoni F."/>
            <person name="Miadlikowska J."/>
            <person name="Eastwood D.C."/>
            <person name="Hamelin R.C."/>
            <person name="Grigoriev I.V."/>
            <person name="U'Ren J.M."/>
        </authorList>
    </citation>
    <scope>NUCLEOTIDE SEQUENCE [LARGE SCALE GENOMIC DNA]</scope>
    <source>
        <strain evidence="1 2">ER1909</strain>
    </source>
</reference>
<gene>
    <name evidence="1" type="ORF">F4821DRAFT_270554</name>
</gene>
<proteinExistence type="predicted"/>
<keyword evidence="2" id="KW-1185">Reference proteome</keyword>